<feature type="region of interest" description="Disordered" evidence="2">
    <location>
        <begin position="199"/>
        <end position="296"/>
    </location>
</feature>
<dbReference type="AlphaFoldDB" id="A0AA88W9F2"/>
<gene>
    <name evidence="5" type="ORF">RJ639_046999</name>
</gene>
<reference evidence="5" key="1">
    <citation type="submission" date="2022-12" db="EMBL/GenBank/DDBJ databases">
        <title>Draft genome assemblies for two species of Escallonia (Escalloniales).</title>
        <authorList>
            <person name="Chanderbali A."/>
            <person name="Dervinis C."/>
            <person name="Anghel I."/>
            <person name="Soltis D."/>
            <person name="Soltis P."/>
            <person name="Zapata F."/>
        </authorList>
    </citation>
    <scope>NUCLEOTIDE SEQUENCE</scope>
    <source>
        <strain evidence="5">UCBG64.0493</strain>
        <tissue evidence="5">Leaf</tissue>
    </source>
</reference>
<feature type="compositionally biased region" description="Low complexity" evidence="2">
    <location>
        <begin position="153"/>
        <end position="172"/>
    </location>
</feature>
<evidence type="ECO:0000259" key="3">
    <source>
        <dbReference type="PROSITE" id="PS50033"/>
    </source>
</evidence>
<protein>
    <recommendedName>
        <fullName evidence="7">UBX domain-containing protein</fullName>
    </recommendedName>
</protein>
<dbReference type="InterPro" id="IPR029071">
    <property type="entry name" value="Ubiquitin-like_domsf"/>
</dbReference>
<feature type="domain" description="Ubiquitin-like" evidence="4">
    <location>
        <begin position="69"/>
        <end position="147"/>
    </location>
</feature>
<comment type="caution">
    <text evidence="5">The sequence shown here is derived from an EMBL/GenBank/DDBJ whole genome shotgun (WGS) entry which is preliminary data.</text>
</comment>
<dbReference type="SUPFAM" id="SSF54236">
    <property type="entry name" value="Ubiquitin-like"/>
    <property type="match status" value="1"/>
</dbReference>
<dbReference type="PROSITE" id="PS50053">
    <property type="entry name" value="UBIQUITIN_2"/>
    <property type="match status" value="1"/>
</dbReference>
<dbReference type="EMBL" id="JAVXUP010000714">
    <property type="protein sequence ID" value="KAK3022404.1"/>
    <property type="molecule type" value="Genomic_DNA"/>
</dbReference>
<dbReference type="PROSITE" id="PS50033">
    <property type="entry name" value="UBX"/>
    <property type="match status" value="1"/>
</dbReference>
<evidence type="ECO:0000256" key="1">
    <source>
        <dbReference type="ARBA" id="ARBA00022786"/>
    </source>
</evidence>
<dbReference type="SMART" id="SM00166">
    <property type="entry name" value="UBX"/>
    <property type="match status" value="1"/>
</dbReference>
<evidence type="ECO:0000259" key="4">
    <source>
        <dbReference type="PROSITE" id="PS50053"/>
    </source>
</evidence>
<sequence length="296" mass="32784">MANESLNHVKIALDSTEVEDKCTVREDNLDVVGEHSGGNLEFQVIPTEASETAKDEKTEVSEIEEADVIHLNLRLPEGASLQEKFSIMSTLRMVKDYVDENQESNVGSYDIAIPYPRKVFHDEDLSRTLSDLGLSNRQALIVVPRNRRFGQNKSKSSSHKQASSTSSVDSVNRSSEGYLSFMKRIISYVNPLSYFGGSTSSSDSLQESQSSMWQYSPNPALQHNLRSSGRNPVFSSNQSDTPATGGNNSKSRKQTLPGFGSNIHTLKHDEEDSRFSDRNAFWNGNSTQYGGDTDGK</sequence>
<feature type="compositionally biased region" description="Basic and acidic residues" evidence="2">
    <location>
        <begin position="266"/>
        <end position="277"/>
    </location>
</feature>
<dbReference type="Proteomes" id="UP001188597">
    <property type="component" value="Unassembled WGS sequence"/>
</dbReference>
<evidence type="ECO:0008006" key="7">
    <source>
        <dbReference type="Google" id="ProtNLM"/>
    </source>
</evidence>
<accession>A0AA88W9F2</accession>
<evidence type="ECO:0000256" key="2">
    <source>
        <dbReference type="SAM" id="MobiDB-lite"/>
    </source>
</evidence>
<evidence type="ECO:0000313" key="5">
    <source>
        <dbReference type="EMBL" id="KAK3022404.1"/>
    </source>
</evidence>
<dbReference type="PANTHER" id="PTHR47770:SF1">
    <property type="entry name" value="PLANT UBX DOMAIN-CONTAINING PROTEIN 11"/>
    <property type="match status" value="1"/>
</dbReference>
<dbReference type="Gene3D" id="3.10.20.90">
    <property type="entry name" value="Phosphatidylinositol 3-kinase Catalytic Subunit, Chain A, domain 1"/>
    <property type="match status" value="1"/>
</dbReference>
<proteinExistence type="predicted"/>
<name>A0AA88W9F2_9ASTE</name>
<dbReference type="CDD" id="cd01767">
    <property type="entry name" value="UBX"/>
    <property type="match status" value="1"/>
</dbReference>
<feature type="region of interest" description="Disordered" evidence="2">
    <location>
        <begin position="145"/>
        <end position="172"/>
    </location>
</feature>
<evidence type="ECO:0000313" key="6">
    <source>
        <dbReference type="Proteomes" id="UP001188597"/>
    </source>
</evidence>
<keyword evidence="1" id="KW-0833">Ubl conjugation pathway</keyword>
<feature type="domain" description="UBX" evidence="3">
    <location>
        <begin position="64"/>
        <end position="142"/>
    </location>
</feature>
<dbReference type="InterPro" id="IPR000626">
    <property type="entry name" value="Ubiquitin-like_dom"/>
</dbReference>
<keyword evidence="6" id="KW-1185">Reference proteome</keyword>
<dbReference type="InterPro" id="IPR001012">
    <property type="entry name" value="UBX_dom"/>
</dbReference>
<organism evidence="5 6">
    <name type="scientific">Escallonia herrerae</name>
    <dbReference type="NCBI Taxonomy" id="1293975"/>
    <lineage>
        <taxon>Eukaryota</taxon>
        <taxon>Viridiplantae</taxon>
        <taxon>Streptophyta</taxon>
        <taxon>Embryophyta</taxon>
        <taxon>Tracheophyta</taxon>
        <taxon>Spermatophyta</taxon>
        <taxon>Magnoliopsida</taxon>
        <taxon>eudicotyledons</taxon>
        <taxon>Gunneridae</taxon>
        <taxon>Pentapetalae</taxon>
        <taxon>asterids</taxon>
        <taxon>campanulids</taxon>
        <taxon>Escalloniales</taxon>
        <taxon>Escalloniaceae</taxon>
        <taxon>Escallonia</taxon>
    </lineage>
</organism>
<feature type="compositionally biased region" description="Low complexity" evidence="2">
    <location>
        <begin position="199"/>
        <end position="211"/>
    </location>
</feature>
<dbReference type="PANTHER" id="PTHR47770">
    <property type="entry name" value="PLANT UBX DOMAIN-CONTAINING PROTEIN 11"/>
    <property type="match status" value="1"/>
</dbReference>
<dbReference type="Pfam" id="PF00789">
    <property type="entry name" value="UBX"/>
    <property type="match status" value="1"/>
</dbReference>
<feature type="compositionally biased region" description="Polar residues" evidence="2">
    <location>
        <begin position="212"/>
        <end position="249"/>
    </location>
</feature>